<dbReference type="PANTHER" id="PTHR33232:SF20">
    <property type="entry name" value="PROTEIN SIEVE ELEMENT OCCLUSION B-LIKE"/>
    <property type="match status" value="1"/>
</dbReference>
<feature type="domain" description="Sieve element occlusion C-terminal" evidence="2">
    <location>
        <begin position="482"/>
        <end position="716"/>
    </location>
</feature>
<proteinExistence type="predicted"/>
<dbReference type="InterPro" id="IPR027944">
    <property type="entry name" value="SEO_C"/>
</dbReference>
<accession>A0A922A307</accession>
<dbReference type="AlphaFoldDB" id="A0A922A307"/>
<sequence>MASITHPAAPRKTRHTMVKDHDRRMFALSDDNALMKQIIATHAPDGREVEVKPILQIIGDVFRRATPTTLVGVLNGTPEHVDTEDKSTVPALDFDDILEALAFLIYKISCELSCKCSGGGDAHGTTMALLNTLTSFSWDSKVVLTLAAFAVNYGEFWLVAQLCTKNPLAKSVAFLKQLPNIVEYSSSLKPQFEALNKLIKAVMDVATRIVEFTELPSQFISDETPAVKAVTSHLPAATYWTIRSVVACSTQIASLIGLRLENSTALTTEAWELSSLAHKVTNIHEHLKSQLALCYQHIEEKKHLEYFHTLVRLFETLHLDNFKILRALLHPKEELVIGSSKKKVNIEALKRKHVLLLISDLDIPHDEITILGHLYQQDPIRKTDQTQYEVVWFPVVDRLSPHADQEKAKIKFQELQSMMQWYSVIDPWTVEPAVIKYIKEMWSFNKKSILVSLDPQGRVASSNALHMMWIWGTLAIPFSVEKEETLWKSEFWGLALLIDGIDTTVIDSMGKGNIICMYGGEDIEWIRKFTTSAKNVAKEASITLDLLYVGKSKAKERVQKTNSIISTEHLSHFWDNLTYVWFFWTRLESMLYSKMKSGKTVENDPIMEEVMTMLSFDGSDKGWAVVSGGPPDHEEIIARGSGEIALKTMEDFGNWKDDAVNIGFVPAFKEHLRKLHSPQHCNRLILPGITGEIPERIVCAECRRPMEKYFMYRCCTD</sequence>
<dbReference type="Proteomes" id="UP000811246">
    <property type="component" value="Unassembled WGS sequence"/>
</dbReference>
<evidence type="ECO:0000313" key="4">
    <source>
        <dbReference type="Proteomes" id="UP000811246"/>
    </source>
</evidence>
<name>A0A922A307_CARIL</name>
<evidence type="ECO:0008006" key="5">
    <source>
        <dbReference type="Google" id="ProtNLM"/>
    </source>
</evidence>
<dbReference type="Pfam" id="PF14577">
    <property type="entry name" value="SEO_C"/>
    <property type="match status" value="1"/>
</dbReference>
<dbReference type="InterPro" id="IPR027942">
    <property type="entry name" value="SEO_N"/>
</dbReference>
<evidence type="ECO:0000259" key="1">
    <source>
        <dbReference type="Pfam" id="PF14576"/>
    </source>
</evidence>
<dbReference type="PANTHER" id="PTHR33232">
    <property type="entry name" value="PROTEIN SIEVE ELEMENT OCCLUSION B-LIKE"/>
    <property type="match status" value="1"/>
</dbReference>
<reference evidence="3" key="1">
    <citation type="submission" date="2021-01" db="EMBL/GenBank/DDBJ databases">
        <authorList>
            <person name="Lovell J.T."/>
            <person name="Bentley N."/>
            <person name="Bhattarai G."/>
            <person name="Jenkins J.W."/>
            <person name="Sreedasyam A."/>
            <person name="Alarcon Y."/>
            <person name="Bock C."/>
            <person name="Boston L."/>
            <person name="Carlson J."/>
            <person name="Cervantes K."/>
            <person name="Clermont K."/>
            <person name="Krom N."/>
            <person name="Kubenka K."/>
            <person name="Mamidi S."/>
            <person name="Mattison C."/>
            <person name="Monteros M."/>
            <person name="Pisani C."/>
            <person name="Plott C."/>
            <person name="Rajasekar S."/>
            <person name="Rhein H.S."/>
            <person name="Rohla C."/>
            <person name="Song M."/>
            <person name="Hilaire R.S."/>
            <person name="Shu S."/>
            <person name="Wells L."/>
            <person name="Wang X."/>
            <person name="Webber J."/>
            <person name="Heerema R.J."/>
            <person name="Klein P."/>
            <person name="Conner P."/>
            <person name="Grauke L."/>
            <person name="Grimwood J."/>
            <person name="Schmutz J."/>
            <person name="Randall J.J."/>
        </authorList>
    </citation>
    <scope>NUCLEOTIDE SEQUENCE</scope>
    <source>
        <tissue evidence="3">Leaf</tissue>
    </source>
</reference>
<feature type="domain" description="Sieve element occlusion N-terminal" evidence="1">
    <location>
        <begin position="29"/>
        <end position="318"/>
    </location>
</feature>
<protein>
    <recommendedName>
        <fullName evidence="5">Protein SIEVE ELEMENT OCCLUSION B-like</fullName>
    </recommendedName>
</protein>
<dbReference type="EMBL" id="MU228937">
    <property type="protein sequence ID" value="KAG6619697.1"/>
    <property type="molecule type" value="Genomic_DNA"/>
</dbReference>
<dbReference type="Pfam" id="PF14576">
    <property type="entry name" value="SEO_N"/>
    <property type="match status" value="1"/>
</dbReference>
<organism evidence="3 4">
    <name type="scientific">Carya illinoinensis</name>
    <name type="common">Pecan</name>
    <dbReference type="NCBI Taxonomy" id="32201"/>
    <lineage>
        <taxon>Eukaryota</taxon>
        <taxon>Viridiplantae</taxon>
        <taxon>Streptophyta</taxon>
        <taxon>Embryophyta</taxon>
        <taxon>Tracheophyta</taxon>
        <taxon>Spermatophyta</taxon>
        <taxon>Magnoliopsida</taxon>
        <taxon>eudicotyledons</taxon>
        <taxon>Gunneridae</taxon>
        <taxon>Pentapetalae</taxon>
        <taxon>rosids</taxon>
        <taxon>fabids</taxon>
        <taxon>Fagales</taxon>
        <taxon>Juglandaceae</taxon>
        <taxon>Carya</taxon>
    </lineage>
</organism>
<dbReference type="GO" id="GO:0010088">
    <property type="term" value="P:phloem development"/>
    <property type="evidence" value="ECO:0007669"/>
    <property type="project" value="InterPro"/>
</dbReference>
<evidence type="ECO:0000313" key="3">
    <source>
        <dbReference type="EMBL" id="KAG6619697.1"/>
    </source>
</evidence>
<evidence type="ECO:0000259" key="2">
    <source>
        <dbReference type="Pfam" id="PF14577"/>
    </source>
</evidence>
<comment type="caution">
    <text evidence="3">The sequence shown here is derived from an EMBL/GenBank/DDBJ whole genome shotgun (WGS) entry which is preliminary data.</text>
</comment>
<dbReference type="InterPro" id="IPR039299">
    <property type="entry name" value="SEOA"/>
</dbReference>
<gene>
    <name evidence="3" type="ORF">I3842_Q087500</name>
</gene>